<feature type="active site" evidence="3">
    <location>
        <position position="224"/>
    </location>
</feature>
<comment type="function">
    <text evidence="3">Catalyzes the hydrolysis of 10-formyltetrahydrofolate (formyl-FH4) to formate and tetrahydrofolate (FH4).</text>
</comment>
<dbReference type="PANTHER" id="PTHR42706">
    <property type="entry name" value="FORMYLTETRAHYDROFOLATE DEFORMYLASE"/>
    <property type="match status" value="1"/>
</dbReference>
<name>A0ABU4V794_9PSEU</name>
<reference evidence="6 7" key="1">
    <citation type="submission" date="2023-11" db="EMBL/GenBank/DDBJ databases">
        <title>Lentzea sokolovensis, sp. nov., Lentzea kristufkii, sp. nov., and Lentzea miocenensis, sp. nov., rare actinobacteria from Sokolov Coal Basin, Miocene lacustrine sediment, Czech Republic.</title>
        <authorList>
            <person name="Lara A."/>
            <person name="Kotroba L."/>
            <person name="Nouioui I."/>
            <person name="Neumann-Schaal M."/>
            <person name="Mast Y."/>
            <person name="Chronakova A."/>
        </authorList>
    </citation>
    <scope>NUCLEOTIDE SEQUENCE [LARGE SCALE GENOMIC DNA]</scope>
    <source>
        <strain evidence="6 7">BCCO 10_0061</strain>
    </source>
</reference>
<comment type="caution">
    <text evidence="6">The sequence shown here is derived from an EMBL/GenBank/DDBJ whole genome shotgun (WGS) entry which is preliminary data.</text>
</comment>
<evidence type="ECO:0000256" key="1">
    <source>
        <dbReference type="ARBA" id="ARBA00022563"/>
    </source>
</evidence>
<dbReference type="GO" id="GO:0008864">
    <property type="term" value="F:formyltetrahydrofolate deformylase activity"/>
    <property type="evidence" value="ECO:0007669"/>
    <property type="project" value="UniProtKB-EC"/>
</dbReference>
<evidence type="ECO:0000313" key="7">
    <source>
        <dbReference type="Proteomes" id="UP001285352"/>
    </source>
</evidence>
<protein>
    <recommendedName>
        <fullName evidence="3 4">Formyltetrahydrofolate deformylase</fullName>
        <ecNumber evidence="3 4">3.5.1.10</ecNumber>
    </recommendedName>
    <alternativeName>
        <fullName evidence="3">Formyl-FH(4) hydrolase</fullName>
    </alternativeName>
</protein>
<proteinExistence type="inferred from homology"/>
<dbReference type="CDD" id="cd08648">
    <property type="entry name" value="FMT_core_Formyl-FH4-Hydrolase_C"/>
    <property type="match status" value="1"/>
</dbReference>
<dbReference type="SUPFAM" id="SSF55021">
    <property type="entry name" value="ACT-like"/>
    <property type="match status" value="1"/>
</dbReference>
<dbReference type="InterPro" id="IPR041729">
    <property type="entry name" value="Formyl-FH4-Hydrolase_C"/>
</dbReference>
<dbReference type="NCBIfam" id="TIGR00655">
    <property type="entry name" value="PurU"/>
    <property type="match status" value="1"/>
</dbReference>
<dbReference type="InterPro" id="IPR002376">
    <property type="entry name" value="Formyl_transf_N"/>
</dbReference>
<dbReference type="PRINTS" id="PR01575">
    <property type="entry name" value="FFH4HYDRLASE"/>
</dbReference>
<comment type="pathway">
    <text evidence="3">Purine metabolism; IMP biosynthesis via de novo pathway; formate from 10-formyl-5,6,7,8-tetrahydrofolate: step 1/1.</text>
</comment>
<keyword evidence="2 3" id="KW-0378">Hydrolase</keyword>
<keyword evidence="1 3" id="KW-0554">One-carbon metabolism</keyword>
<accession>A0ABU4V794</accession>
<comment type="catalytic activity">
    <reaction evidence="3">
        <text>(6R)-10-formyltetrahydrofolate + H2O = (6S)-5,6,7,8-tetrahydrofolate + formate + H(+)</text>
        <dbReference type="Rhea" id="RHEA:19833"/>
        <dbReference type="ChEBI" id="CHEBI:15377"/>
        <dbReference type="ChEBI" id="CHEBI:15378"/>
        <dbReference type="ChEBI" id="CHEBI:15740"/>
        <dbReference type="ChEBI" id="CHEBI:57453"/>
        <dbReference type="ChEBI" id="CHEBI:195366"/>
        <dbReference type="EC" id="3.5.1.10"/>
    </reaction>
</comment>
<dbReference type="Gene3D" id="3.30.70.260">
    <property type="match status" value="1"/>
</dbReference>
<dbReference type="CDD" id="cd04875">
    <property type="entry name" value="ACT_F4HF-DF"/>
    <property type="match status" value="1"/>
</dbReference>
<feature type="domain" description="Formyl transferase N-terminal" evidence="5">
    <location>
        <begin position="85"/>
        <end position="261"/>
    </location>
</feature>
<evidence type="ECO:0000256" key="2">
    <source>
        <dbReference type="ARBA" id="ARBA00022801"/>
    </source>
</evidence>
<reference evidence="6 7" key="2">
    <citation type="submission" date="2023-11" db="EMBL/GenBank/DDBJ databases">
        <authorList>
            <person name="Lara A.C."/>
            <person name="Chronakova A."/>
        </authorList>
    </citation>
    <scope>NUCLEOTIDE SEQUENCE [LARGE SCALE GENOMIC DNA]</scope>
    <source>
        <strain evidence="6 7">BCCO 10_0061</strain>
    </source>
</reference>
<dbReference type="NCBIfam" id="NF004684">
    <property type="entry name" value="PRK06027.1"/>
    <property type="match status" value="1"/>
</dbReference>
<evidence type="ECO:0000259" key="5">
    <source>
        <dbReference type="Pfam" id="PF00551"/>
    </source>
</evidence>
<dbReference type="EC" id="3.5.1.10" evidence="3 4"/>
<dbReference type="EMBL" id="JAXAVU010000014">
    <property type="protein sequence ID" value="MDX8147554.1"/>
    <property type="molecule type" value="Genomic_DNA"/>
</dbReference>
<dbReference type="PIRSF" id="PIRSF036480">
    <property type="entry name" value="FormyFH4_hydr"/>
    <property type="match status" value="1"/>
</dbReference>
<dbReference type="InterPro" id="IPR045865">
    <property type="entry name" value="ACT-like_dom_sf"/>
</dbReference>
<gene>
    <name evidence="3 6" type="primary">purU</name>
    <name evidence="6" type="ORF">SK854_35965</name>
</gene>
<dbReference type="Proteomes" id="UP001285352">
    <property type="component" value="Unassembled WGS sequence"/>
</dbReference>
<dbReference type="RefSeq" id="WP_319979603.1">
    <property type="nucleotide sequence ID" value="NZ_JAXAVU010000014.1"/>
</dbReference>
<dbReference type="Gene3D" id="3.40.50.170">
    <property type="entry name" value="Formyl transferase, N-terminal domain"/>
    <property type="match status" value="1"/>
</dbReference>
<keyword evidence="3" id="KW-0658">Purine biosynthesis</keyword>
<sequence length="280" mass="31176">MPQFTLTLHCPERAGIVHAVTSFLVDHGCDIVQHQQFDDDVRGKLFLRTAFSCDGVETDELAGEFAKVATQFEMDFDLWDDRPPRVLVMVSKAGHCLNDLLFRWRAGGLGGEIAAIVSNHEDLRPMAEAAGLDFVHVPNTADTKHLAEQRLVELVDEYQADLVVLARYMQVLSNDLCAKLAGRVINIHHSFLPGFKGAKPYHQAYDRGVKYVGATAHYVTPDLDEGPIIEQEVLRVDHSFDPRALTAAGRDAEALALSRAVRWHCEHRVLLNGNGTVVFR</sequence>
<dbReference type="PANTHER" id="PTHR42706:SF1">
    <property type="entry name" value="FORMYLTETRAHYDROFOLATE DEFORMYLASE 2, MITOCHONDRIAL"/>
    <property type="match status" value="1"/>
</dbReference>
<evidence type="ECO:0000256" key="4">
    <source>
        <dbReference type="NCBIfam" id="TIGR00655"/>
    </source>
</evidence>
<dbReference type="InterPro" id="IPR004810">
    <property type="entry name" value="PurU"/>
</dbReference>
<dbReference type="InterPro" id="IPR044074">
    <property type="entry name" value="PurU_ACT"/>
</dbReference>
<comment type="similarity">
    <text evidence="3">Belongs to the PurU family.</text>
</comment>
<dbReference type="InterPro" id="IPR036477">
    <property type="entry name" value="Formyl_transf_N_sf"/>
</dbReference>
<dbReference type="SUPFAM" id="SSF53328">
    <property type="entry name" value="Formyltransferase"/>
    <property type="match status" value="1"/>
</dbReference>
<evidence type="ECO:0000256" key="3">
    <source>
        <dbReference type="HAMAP-Rule" id="MF_01927"/>
    </source>
</evidence>
<evidence type="ECO:0000313" key="6">
    <source>
        <dbReference type="EMBL" id="MDX8147554.1"/>
    </source>
</evidence>
<organism evidence="6 7">
    <name type="scientific">Lentzea sokolovensis</name>
    <dbReference type="NCBI Taxonomy" id="3095429"/>
    <lineage>
        <taxon>Bacteria</taxon>
        <taxon>Bacillati</taxon>
        <taxon>Actinomycetota</taxon>
        <taxon>Actinomycetes</taxon>
        <taxon>Pseudonocardiales</taxon>
        <taxon>Pseudonocardiaceae</taxon>
        <taxon>Lentzea</taxon>
    </lineage>
</organism>
<dbReference type="HAMAP" id="MF_01927">
    <property type="entry name" value="PurU"/>
    <property type="match status" value="1"/>
</dbReference>
<dbReference type="Pfam" id="PF00551">
    <property type="entry name" value="Formyl_trans_N"/>
    <property type="match status" value="1"/>
</dbReference>
<keyword evidence="7" id="KW-1185">Reference proteome</keyword>